<reference evidence="2" key="1">
    <citation type="journal article" date="2011" name="Genetics">
        <title>Massive changes in genome architecture accompany the transition to self-fertility in the filamentous fungus Neurospora tetrasperma.</title>
        <authorList>
            <person name="Ellison C.E."/>
            <person name="Stajich J.E."/>
            <person name="Jacobson D.J."/>
            <person name="Natvig D.O."/>
            <person name="Lapidus A."/>
            <person name="Foster B."/>
            <person name="Aerts A."/>
            <person name="Riley R."/>
            <person name="Lindquist E.A."/>
            <person name="Grigoriev I.V."/>
            <person name="Taylor J.W."/>
        </authorList>
    </citation>
    <scope>NUCLEOTIDE SEQUENCE [LARGE SCALE GENOMIC DNA]</scope>
    <source>
        <strain evidence="2">FGSC 2508 / P0657</strain>
    </source>
</reference>
<dbReference type="KEGG" id="nte:NEUTE1DRAFT117340"/>
<dbReference type="HOGENOM" id="CLU_196970_0_0_1"/>
<name>F8MQ22_NEUT8</name>
<protein>
    <submittedName>
        <fullName evidence="1">Uncharacterized protein</fullName>
    </submittedName>
</protein>
<gene>
    <name evidence="1" type="ORF">NEUTE1DRAFT_117340</name>
</gene>
<keyword evidence="2" id="KW-1185">Reference proteome</keyword>
<sequence>MLWVNRARGSLPEGGRDPSSKIMRLFDLVGDNTGAASQARTHGKSRNGDVGFSTYPEVVPWGCYAGSARKNGLDPIPAA</sequence>
<dbReference type="VEuPathDB" id="FungiDB:NEUTE1DRAFT_117340"/>
<dbReference type="RefSeq" id="XP_009852049.1">
    <property type="nucleotide sequence ID" value="XM_009853747.1"/>
</dbReference>
<dbReference type="GeneID" id="20823274"/>
<dbReference type="Proteomes" id="UP000008065">
    <property type="component" value="Unassembled WGS sequence"/>
</dbReference>
<accession>F8MQ22</accession>
<proteinExistence type="predicted"/>
<dbReference type="AlphaFoldDB" id="F8MQ22"/>
<evidence type="ECO:0000313" key="1">
    <source>
        <dbReference type="EMBL" id="EGO56452.1"/>
    </source>
</evidence>
<dbReference type="EMBL" id="GL891305">
    <property type="protein sequence ID" value="EGO56452.1"/>
    <property type="molecule type" value="Genomic_DNA"/>
</dbReference>
<organism evidence="1 2">
    <name type="scientific">Neurospora tetrasperma (strain FGSC 2508 / ATCC MYA-4615 / P0657)</name>
    <dbReference type="NCBI Taxonomy" id="510951"/>
    <lineage>
        <taxon>Eukaryota</taxon>
        <taxon>Fungi</taxon>
        <taxon>Dikarya</taxon>
        <taxon>Ascomycota</taxon>
        <taxon>Pezizomycotina</taxon>
        <taxon>Sordariomycetes</taxon>
        <taxon>Sordariomycetidae</taxon>
        <taxon>Sordariales</taxon>
        <taxon>Sordariaceae</taxon>
        <taxon>Neurospora</taxon>
    </lineage>
</organism>
<evidence type="ECO:0000313" key="2">
    <source>
        <dbReference type="Proteomes" id="UP000008065"/>
    </source>
</evidence>